<dbReference type="Gene3D" id="2.10.70.40">
    <property type="entry name" value="peptidoglycan hydrolase"/>
    <property type="match status" value="1"/>
</dbReference>
<keyword evidence="13" id="KW-0282">Flagellum</keyword>
<dbReference type="NCBIfam" id="TIGR02541">
    <property type="entry name" value="flagell_FlgJ"/>
    <property type="match status" value="1"/>
</dbReference>
<feature type="domain" description="Mannosyl-glycoprotein endo-beta-N-acetylglucosamidase-like" evidence="12">
    <location>
        <begin position="159"/>
        <end position="317"/>
    </location>
</feature>
<evidence type="ECO:0000259" key="12">
    <source>
        <dbReference type="SMART" id="SM00047"/>
    </source>
</evidence>
<dbReference type="Pfam" id="PF01832">
    <property type="entry name" value="Glucosaminidase"/>
    <property type="match status" value="1"/>
</dbReference>
<dbReference type="PANTHER" id="PTHR33308">
    <property type="entry name" value="PEPTIDOGLYCAN HYDROLASE FLGJ"/>
    <property type="match status" value="1"/>
</dbReference>
<reference evidence="14" key="1">
    <citation type="journal article" date="2019" name="Int. J. Syst. Evol. Microbiol.">
        <title>The Global Catalogue of Microorganisms (GCM) 10K type strain sequencing project: providing services to taxonomists for standard genome sequencing and annotation.</title>
        <authorList>
            <consortium name="The Broad Institute Genomics Platform"/>
            <consortium name="The Broad Institute Genome Sequencing Center for Infectious Disease"/>
            <person name="Wu L."/>
            <person name="Ma J."/>
        </authorList>
    </citation>
    <scope>NUCLEOTIDE SEQUENCE [LARGE SCALE GENOMIC DNA]</scope>
    <source>
        <strain evidence="14">KCTC 52141</strain>
    </source>
</reference>
<gene>
    <name evidence="13" type="primary">flgJ</name>
    <name evidence="13" type="ORF">ACFOEB_08000</name>
</gene>
<dbReference type="InterPro" id="IPR013377">
    <property type="entry name" value="FlgJ"/>
</dbReference>
<dbReference type="EMBL" id="JBHRTL010000006">
    <property type="protein sequence ID" value="MFC3155141.1"/>
    <property type="molecule type" value="Genomic_DNA"/>
</dbReference>
<dbReference type="RefSeq" id="WP_382415695.1">
    <property type="nucleotide sequence ID" value="NZ_AP031500.1"/>
</dbReference>
<dbReference type="GO" id="GO:0016787">
    <property type="term" value="F:hydrolase activity"/>
    <property type="evidence" value="ECO:0007669"/>
    <property type="project" value="UniProtKB-KW"/>
</dbReference>
<evidence type="ECO:0000313" key="13">
    <source>
        <dbReference type="EMBL" id="MFC3155141.1"/>
    </source>
</evidence>
<comment type="similarity">
    <text evidence="3">In the N-terminal section; belongs to the FlgJ family.</text>
</comment>
<evidence type="ECO:0000256" key="3">
    <source>
        <dbReference type="ARBA" id="ARBA00006880"/>
    </source>
</evidence>
<dbReference type="InterPro" id="IPR051056">
    <property type="entry name" value="Glycosyl_Hydrolase_73"/>
</dbReference>
<evidence type="ECO:0000313" key="14">
    <source>
        <dbReference type="Proteomes" id="UP001595548"/>
    </source>
</evidence>
<dbReference type="Proteomes" id="UP001595548">
    <property type="component" value="Unassembled WGS sequence"/>
</dbReference>
<dbReference type="InterPro" id="IPR019301">
    <property type="entry name" value="Flagellar_prot_FlgJ_N"/>
</dbReference>
<evidence type="ECO:0000256" key="5">
    <source>
        <dbReference type="ARBA" id="ARBA00013433"/>
    </source>
</evidence>
<evidence type="ECO:0000256" key="11">
    <source>
        <dbReference type="ARBA" id="ARBA00030835"/>
    </source>
</evidence>
<dbReference type="PRINTS" id="PR01002">
    <property type="entry name" value="FLGFLGJ"/>
</dbReference>
<keyword evidence="13" id="KW-0966">Cell projection</keyword>
<evidence type="ECO:0000256" key="8">
    <source>
        <dbReference type="ARBA" id="ARBA00022801"/>
    </source>
</evidence>
<evidence type="ECO:0000256" key="7">
    <source>
        <dbReference type="ARBA" id="ARBA00022795"/>
    </source>
</evidence>
<evidence type="ECO:0000256" key="2">
    <source>
        <dbReference type="ARBA" id="ARBA00004418"/>
    </source>
</evidence>
<comment type="caution">
    <text evidence="13">The sequence shown here is derived from an EMBL/GenBank/DDBJ whole genome shotgun (WGS) entry which is preliminary data.</text>
</comment>
<keyword evidence="14" id="KW-1185">Reference proteome</keyword>
<dbReference type="PANTHER" id="PTHR33308:SF9">
    <property type="entry name" value="PEPTIDOGLYCAN HYDROLASE FLGJ"/>
    <property type="match status" value="1"/>
</dbReference>
<sequence length="332" mass="36517">MNEFDTKASASIAQDSYLNSQGLEAVKKMGRDKDPEALRQMARQFESLFVQQMLKSMRAASESFSEDSYMNSSDTQFYSDMLDQQWSLELTKGKGMGLADTLYQQLLKSYGQYLPNDRNAADKARLDGALQGAALNFDQRRVSERVGERVDVQPFSEPAVTSVNAAAADAAGFIDAIKPYATWAAQTLGVAPEALMAQAALETGWGKHLVRDEAGSSFNLFNIKAGKSWDGEAVTVSTTEYLEGEAQTVDAAFRRYGSLQESFADYIALMQKPRYQKALAEGTDANAYVEQLQNAGYATDPNYANKLKQIMQRENFSGSPALAAYQQHVGNL</sequence>
<keyword evidence="13" id="KW-0969">Cilium</keyword>
<evidence type="ECO:0000256" key="6">
    <source>
        <dbReference type="ARBA" id="ARBA00022764"/>
    </source>
</evidence>
<keyword evidence="10" id="KW-0961">Cell wall biogenesis/degradation</keyword>
<evidence type="ECO:0000256" key="9">
    <source>
        <dbReference type="ARBA" id="ARBA00023295"/>
    </source>
</evidence>
<keyword evidence="6" id="KW-0574">Periplasm</keyword>
<evidence type="ECO:0000256" key="4">
    <source>
        <dbReference type="ARBA" id="ARBA00007974"/>
    </source>
</evidence>
<comment type="function">
    <text evidence="1">Flagellum-specific muramidase which hydrolyzes the peptidoglycan layer to assemble the rod structure in the periplasmic space.</text>
</comment>
<keyword evidence="8 13" id="KW-0378">Hydrolase</keyword>
<protein>
    <recommendedName>
        <fullName evidence="5">Peptidoglycan hydrolase FlgJ</fullName>
    </recommendedName>
    <alternativeName>
        <fullName evidence="11">Muramidase FlgJ</fullName>
    </alternativeName>
</protein>
<comment type="subcellular location">
    <subcellularLocation>
        <location evidence="2">Periplasm</location>
    </subcellularLocation>
</comment>
<evidence type="ECO:0000256" key="10">
    <source>
        <dbReference type="ARBA" id="ARBA00023316"/>
    </source>
</evidence>
<dbReference type="Pfam" id="PF10135">
    <property type="entry name" value="Rod-binding"/>
    <property type="match status" value="1"/>
</dbReference>
<evidence type="ECO:0000256" key="1">
    <source>
        <dbReference type="ARBA" id="ARBA00002954"/>
    </source>
</evidence>
<name>A0ABV7HUW4_9GAMM</name>
<accession>A0ABV7HUW4</accession>
<organism evidence="13 14">
    <name type="scientific">Gilvimarinus japonicus</name>
    <dbReference type="NCBI Taxonomy" id="1796469"/>
    <lineage>
        <taxon>Bacteria</taxon>
        <taxon>Pseudomonadati</taxon>
        <taxon>Pseudomonadota</taxon>
        <taxon>Gammaproteobacteria</taxon>
        <taxon>Cellvibrionales</taxon>
        <taxon>Cellvibrionaceae</taxon>
        <taxon>Gilvimarinus</taxon>
    </lineage>
</organism>
<dbReference type="InterPro" id="IPR002901">
    <property type="entry name" value="MGlyc_endo_b_GlcNAc-like_dom"/>
</dbReference>
<keyword evidence="7" id="KW-1005">Bacterial flagellum biogenesis</keyword>
<comment type="similarity">
    <text evidence="4">In the C-terminal section; belongs to the glycosyl hydrolase 73 family.</text>
</comment>
<dbReference type="SMART" id="SM00047">
    <property type="entry name" value="LYZ2"/>
    <property type="match status" value="1"/>
</dbReference>
<proteinExistence type="inferred from homology"/>
<keyword evidence="9" id="KW-0326">Glycosidase</keyword>
<dbReference type="Gene3D" id="1.10.530.10">
    <property type="match status" value="1"/>
</dbReference>